<dbReference type="EMBL" id="KV441402">
    <property type="protein sequence ID" value="OAF56816.1"/>
    <property type="molecule type" value="Genomic_DNA"/>
</dbReference>
<dbReference type="PANTHER" id="PTHR40370:SF1">
    <property type="entry name" value="DUF3074 DOMAIN-CONTAINING PROTEIN"/>
    <property type="match status" value="1"/>
</dbReference>
<proteinExistence type="predicted"/>
<protein>
    <recommendedName>
        <fullName evidence="2">DUF3074 domain-containing protein</fullName>
    </recommendedName>
</protein>
<dbReference type="InterPro" id="IPR024500">
    <property type="entry name" value="DUF3074"/>
</dbReference>
<evidence type="ECO:0000256" key="1">
    <source>
        <dbReference type="SAM" id="MobiDB-lite"/>
    </source>
</evidence>
<feature type="region of interest" description="Disordered" evidence="1">
    <location>
        <begin position="1"/>
        <end position="40"/>
    </location>
</feature>
<organism evidence="3">
    <name type="scientific">Pseudogymnoascus destructans</name>
    <dbReference type="NCBI Taxonomy" id="655981"/>
    <lineage>
        <taxon>Eukaryota</taxon>
        <taxon>Fungi</taxon>
        <taxon>Dikarya</taxon>
        <taxon>Ascomycota</taxon>
        <taxon>Pezizomycotina</taxon>
        <taxon>Leotiomycetes</taxon>
        <taxon>Thelebolales</taxon>
        <taxon>Thelebolaceae</taxon>
        <taxon>Pseudogymnoascus</taxon>
    </lineage>
</organism>
<evidence type="ECO:0000313" key="3">
    <source>
        <dbReference type="EMBL" id="OAF56816.1"/>
    </source>
</evidence>
<feature type="domain" description="DUF3074" evidence="2">
    <location>
        <begin position="102"/>
        <end position="281"/>
    </location>
</feature>
<accession>A0A177A3Q1</accession>
<dbReference type="Pfam" id="PF11274">
    <property type="entry name" value="DUF3074"/>
    <property type="match status" value="1"/>
</dbReference>
<evidence type="ECO:0000259" key="2">
    <source>
        <dbReference type="Pfam" id="PF11274"/>
    </source>
</evidence>
<name>A0A177A3Q1_9PEZI</name>
<gene>
    <name evidence="3" type="ORF">VC83_07021</name>
</gene>
<dbReference type="VEuPathDB" id="FungiDB:GMDG_04140"/>
<dbReference type="eggNOG" id="ENOG502QTT5">
    <property type="taxonomic scope" value="Eukaryota"/>
</dbReference>
<dbReference type="GeneID" id="36290071"/>
<dbReference type="Proteomes" id="UP000077154">
    <property type="component" value="Unassembled WGS sequence"/>
</dbReference>
<dbReference type="RefSeq" id="XP_024322107.1">
    <property type="nucleotide sequence ID" value="XM_024470601.1"/>
</dbReference>
<dbReference type="OrthoDB" id="6423603at2759"/>
<dbReference type="AlphaFoldDB" id="A0A177A3Q1"/>
<sequence>MATTTSSGPFLSLTPYSLTHLPRSPQTNSSSDYPDLPTPYASAPSATSLLTSLLTEALTLLSSAAPRDGSRPSWTLQRKPRHYPNSTAPIHLSSGPHNGAHWVCRRSSHRDAAERETASWTEFEAAFKTEHTLHEQAFTPSVIGFERVAWWEEAVKDVSLELPHEQWKGVSLELLEIVHSLPKPLHPRSFPVLQGIAERVDMGVEGGEFVVVTVPVGVKWKLWAQAVPARYAAVERFRRVGPDVEWVMATASRAGGVLPGWVQDMSVPGVVAKDVDLYLKWEAAQRERRAEADMEESLESDGDGGAV</sequence>
<feature type="compositionally biased region" description="Polar residues" evidence="1">
    <location>
        <begin position="1"/>
        <end position="17"/>
    </location>
</feature>
<dbReference type="PANTHER" id="PTHR40370">
    <property type="entry name" value="EXPRESSED PROTEIN"/>
    <property type="match status" value="1"/>
</dbReference>
<reference evidence="3" key="1">
    <citation type="submission" date="2016-03" db="EMBL/GenBank/DDBJ databases">
        <title>Updated assembly of Pseudogymnoascus destructans, the fungus causing white-nose syndrome of bats.</title>
        <authorList>
            <person name="Palmer J.M."/>
            <person name="Drees K.P."/>
            <person name="Foster J.T."/>
            <person name="Lindner D.L."/>
        </authorList>
    </citation>
    <scope>NUCLEOTIDE SEQUENCE [LARGE SCALE GENOMIC DNA]</scope>
    <source>
        <strain evidence="3">20631-21</strain>
    </source>
</reference>